<evidence type="ECO:0000313" key="4">
    <source>
        <dbReference type="Proteomes" id="UP001440612"/>
    </source>
</evidence>
<dbReference type="Proteomes" id="UP001440612">
    <property type="component" value="Chromosome"/>
</dbReference>
<dbReference type="Gene3D" id="3.40.640.10">
    <property type="entry name" value="Type I PLP-dependent aspartate aminotransferase-like (Major domain)"/>
    <property type="match status" value="1"/>
</dbReference>
<dbReference type="InterPro" id="IPR015421">
    <property type="entry name" value="PyrdxlP-dep_Trfase_major"/>
</dbReference>
<evidence type="ECO:0000256" key="2">
    <source>
        <dbReference type="RuleBase" id="RU004508"/>
    </source>
</evidence>
<dbReference type="InterPro" id="IPR015422">
    <property type="entry name" value="PyrdxlP-dep_Trfase_small"/>
</dbReference>
<dbReference type="Gene3D" id="3.90.1150.10">
    <property type="entry name" value="Aspartate Aminotransferase, domain 1"/>
    <property type="match status" value="1"/>
</dbReference>
<reference evidence="4" key="1">
    <citation type="submission" date="2024-04" db="EMBL/GenBank/DDBJ databases">
        <title>Phylogenomic analyses of a clade within the roseobacter group suggest taxonomic reassignments of species of the genera Aestuariivita, Citreicella, Loktanella, Nautella, Pelagibaca, Ruegeria, Thalassobius, Thiobacimonas and Tropicibacter, and the proposal o.</title>
        <authorList>
            <person name="Jeon C.O."/>
        </authorList>
    </citation>
    <scope>NUCLEOTIDE SEQUENCE [LARGE SCALE GENOMIC DNA]</scope>
    <source>
        <strain evidence="4">BS5-3</strain>
    </source>
</reference>
<gene>
    <name evidence="3" type="ORF">AABB29_05415</name>
</gene>
<dbReference type="EMBL" id="CP150951">
    <property type="protein sequence ID" value="WZC50085.1"/>
    <property type="molecule type" value="Genomic_DNA"/>
</dbReference>
<dbReference type="PANTHER" id="PTHR30244:SF34">
    <property type="entry name" value="DTDP-4-AMINO-4,6-DIDEOXYGALACTOSE TRANSAMINASE"/>
    <property type="match status" value="1"/>
</dbReference>
<keyword evidence="2" id="KW-0663">Pyridoxal phosphate</keyword>
<dbReference type="RefSeq" id="WP_341368195.1">
    <property type="nucleotide sequence ID" value="NZ_CP150951.2"/>
</dbReference>
<dbReference type="SUPFAM" id="SSF53383">
    <property type="entry name" value="PLP-dependent transferases"/>
    <property type="match status" value="1"/>
</dbReference>
<proteinExistence type="inferred from homology"/>
<dbReference type="InterPro" id="IPR015424">
    <property type="entry name" value="PyrdxlP-dep_Trfase"/>
</dbReference>
<keyword evidence="4" id="KW-1185">Reference proteome</keyword>
<comment type="similarity">
    <text evidence="1 2">Belongs to the DegT/DnrJ/EryC1 family.</text>
</comment>
<sequence length="403" mass="43494">MHKRFSGSFTQQSALPEASLRAAERVLGSAALHRYQTDDGQQSETACLEQEFANWQGADYCLAVASGGQAMQLALRAAGVAIGDPVLTNAFTLAPVPGAIRAVGAAPVLVEITRDLVIDLDDLEQKVKSSGAKVLLLSHMRGHIPDMTAIMQIVQAADVTVIEDCAHTMGATWQGEKSGNFGTFGCFSTQTYKHMNSGEGGLLTTGDPTLAAKAIIMSGSYMNYDRHGAMPGPMYFADAKYDCPNMSARMDNLRAAILRPQLERLDEAVAGWNQRAKLIAEKLLGLSPYVYCPKALDGAMRVGSSIQFCLPGQTAAQCQAVVRDLATRGVEVKWFGHAEPHGFTSQHKHWRYMDAQSLPQTDEVIQTLFDMRVPLSFDEADCLLIADILVEVLQAQAIAGEAA</sequence>
<organism evidence="3 4">
    <name type="scientific">Yoonia phaeophyticola</name>
    <dbReference type="NCBI Taxonomy" id="3137369"/>
    <lineage>
        <taxon>Bacteria</taxon>
        <taxon>Pseudomonadati</taxon>
        <taxon>Pseudomonadota</taxon>
        <taxon>Alphaproteobacteria</taxon>
        <taxon>Rhodobacterales</taxon>
        <taxon>Paracoccaceae</taxon>
        <taxon>Yoonia</taxon>
    </lineage>
</organism>
<dbReference type="PANTHER" id="PTHR30244">
    <property type="entry name" value="TRANSAMINASE"/>
    <property type="match status" value="1"/>
</dbReference>
<dbReference type="PIRSF" id="PIRSF000390">
    <property type="entry name" value="PLP_StrS"/>
    <property type="match status" value="1"/>
</dbReference>
<accession>A0ABZ2V825</accession>
<keyword evidence="3" id="KW-0808">Transferase</keyword>
<dbReference type="GO" id="GO:0008483">
    <property type="term" value="F:transaminase activity"/>
    <property type="evidence" value="ECO:0007669"/>
    <property type="project" value="UniProtKB-KW"/>
</dbReference>
<evidence type="ECO:0000313" key="3">
    <source>
        <dbReference type="EMBL" id="WZC50085.1"/>
    </source>
</evidence>
<evidence type="ECO:0000256" key="1">
    <source>
        <dbReference type="ARBA" id="ARBA00037999"/>
    </source>
</evidence>
<protein>
    <submittedName>
        <fullName evidence="3">DegT/DnrJ/EryC1/StrS family aminotransferase</fullName>
    </submittedName>
</protein>
<dbReference type="InterPro" id="IPR000653">
    <property type="entry name" value="DegT/StrS_aminotransferase"/>
</dbReference>
<keyword evidence="3" id="KW-0032">Aminotransferase</keyword>
<dbReference type="Pfam" id="PF01041">
    <property type="entry name" value="DegT_DnrJ_EryC1"/>
    <property type="match status" value="1"/>
</dbReference>
<name>A0ABZ2V825_9RHOB</name>